<dbReference type="AlphaFoldDB" id="A0A316V5A6"/>
<accession>A0A316V5A6</accession>
<reference evidence="3 4" key="1">
    <citation type="journal article" date="2018" name="Mol. Biol. Evol.">
        <title>Broad Genomic Sampling Reveals a Smut Pathogenic Ancestry of the Fungal Clade Ustilaginomycotina.</title>
        <authorList>
            <person name="Kijpornyongpan T."/>
            <person name="Mondo S.J."/>
            <person name="Barry K."/>
            <person name="Sandor L."/>
            <person name="Lee J."/>
            <person name="Lipzen A."/>
            <person name="Pangilinan J."/>
            <person name="LaButti K."/>
            <person name="Hainaut M."/>
            <person name="Henrissat B."/>
            <person name="Grigoriev I.V."/>
            <person name="Spatafora J.W."/>
            <person name="Aime M.C."/>
        </authorList>
    </citation>
    <scope>NUCLEOTIDE SEQUENCE [LARGE SCALE GENOMIC DNA]</scope>
    <source>
        <strain evidence="3 4">MCA 3882</strain>
    </source>
</reference>
<keyword evidence="2" id="KW-0732">Signal</keyword>
<evidence type="ECO:0000256" key="1">
    <source>
        <dbReference type="SAM" id="MobiDB-lite"/>
    </source>
</evidence>
<dbReference type="Proteomes" id="UP000245771">
    <property type="component" value="Unassembled WGS sequence"/>
</dbReference>
<sequence length="115" mass="12730">MKSQSIQLFLLMVAICALMVTCMPAGKLTEEEKKFLSKESNYGAQEWNAHGYGSQSNQSISYGTKHSTSGSQPLNVQGLGYQSSEHVSRSRSGQTRHSNHDQIKAAYYEHGGHKH</sequence>
<gene>
    <name evidence="3" type="ORF">FA14DRAFT_174441</name>
</gene>
<protein>
    <recommendedName>
        <fullName evidence="5">Secreted protein</fullName>
    </recommendedName>
</protein>
<dbReference type="GeneID" id="37022320"/>
<feature type="compositionally biased region" description="Polar residues" evidence="1">
    <location>
        <begin position="53"/>
        <end position="96"/>
    </location>
</feature>
<proteinExistence type="predicted"/>
<evidence type="ECO:0008006" key="5">
    <source>
        <dbReference type="Google" id="ProtNLM"/>
    </source>
</evidence>
<organism evidence="3 4">
    <name type="scientific">Meira miltonrushii</name>
    <dbReference type="NCBI Taxonomy" id="1280837"/>
    <lineage>
        <taxon>Eukaryota</taxon>
        <taxon>Fungi</taxon>
        <taxon>Dikarya</taxon>
        <taxon>Basidiomycota</taxon>
        <taxon>Ustilaginomycotina</taxon>
        <taxon>Exobasidiomycetes</taxon>
        <taxon>Exobasidiales</taxon>
        <taxon>Brachybasidiaceae</taxon>
        <taxon>Meira</taxon>
    </lineage>
</organism>
<feature type="region of interest" description="Disordered" evidence="1">
    <location>
        <begin position="47"/>
        <end position="115"/>
    </location>
</feature>
<feature type="chain" id="PRO_5016403184" description="Secreted protein" evidence="2">
    <location>
        <begin position="23"/>
        <end position="115"/>
    </location>
</feature>
<evidence type="ECO:0000313" key="3">
    <source>
        <dbReference type="EMBL" id="PWN32759.1"/>
    </source>
</evidence>
<feature type="signal peptide" evidence="2">
    <location>
        <begin position="1"/>
        <end position="22"/>
    </location>
</feature>
<keyword evidence="4" id="KW-1185">Reference proteome</keyword>
<evidence type="ECO:0000313" key="4">
    <source>
        <dbReference type="Proteomes" id="UP000245771"/>
    </source>
</evidence>
<evidence type="ECO:0000256" key="2">
    <source>
        <dbReference type="SAM" id="SignalP"/>
    </source>
</evidence>
<dbReference type="InParanoid" id="A0A316V5A6"/>
<dbReference type="EMBL" id="KZ819605">
    <property type="protein sequence ID" value="PWN32759.1"/>
    <property type="molecule type" value="Genomic_DNA"/>
</dbReference>
<name>A0A316V5A6_9BASI</name>
<dbReference type="RefSeq" id="XP_025353061.1">
    <property type="nucleotide sequence ID" value="XM_025500539.1"/>
</dbReference>